<dbReference type="eggNOG" id="ENOG502SEJS">
    <property type="taxonomic scope" value="Eukaryota"/>
</dbReference>
<dbReference type="HOGENOM" id="CLU_165184_0_0_1"/>
<dbReference type="AlphaFoldDB" id="S8ENX4"/>
<proteinExistence type="predicted"/>
<evidence type="ECO:0000313" key="3">
    <source>
        <dbReference type="Proteomes" id="UP000015241"/>
    </source>
</evidence>
<dbReference type="EMBL" id="KE504123">
    <property type="protein sequence ID" value="EPT05828.1"/>
    <property type="molecule type" value="Genomic_DNA"/>
</dbReference>
<sequence>MSQPATTSIATPGAASDGFNGAFYSAKAFGVATLLIGAGAITTVWGVKQAFGIQNTQEFAHRMRYFILHRMPFLSSRIHRPPDTGDASEDPDIPRLYVEKSSGVVEWSWPDAEHRLKTAYEESGIMGWAEAALREVEMEGELERSKRGHT</sequence>
<name>S8ENX4_FOMSC</name>
<keyword evidence="1" id="KW-0812">Transmembrane</keyword>
<keyword evidence="1" id="KW-1133">Transmembrane helix</keyword>
<feature type="transmembrane region" description="Helical" evidence="1">
    <location>
        <begin position="28"/>
        <end position="47"/>
    </location>
</feature>
<evidence type="ECO:0000256" key="1">
    <source>
        <dbReference type="SAM" id="Phobius"/>
    </source>
</evidence>
<keyword evidence="3" id="KW-1185">Reference proteome</keyword>
<organism evidence="2 3">
    <name type="scientific">Fomitopsis schrenkii</name>
    <name type="common">Brown rot fungus</name>
    <dbReference type="NCBI Taxonomy" id="2126942"/>
    <lineage>
        <taxon>Eukaryota</taxon>
        <taxon>Fungi</taxon>
        <taxon>Dikarya</taxon>
        <taxon>Basidiomycota</taxon>
        <taxon>Agaricomycotina</taxon>
        <taxon>Agaricomycetes</taxon>
        <taxon>Polyporales</taxon>
        <taxon>Fomitopsis</taxon>
    </lineage>
</organism>
<dbReference type="OrthoDB" id="5346979at2759"/>
<keyword evidence="1" id="KW-0472">Membrane</keyword>
<protein>
    <submittedName>
        <fullName evidence="2">Uncharacterized protein</fullName>
    </submittedName>
</protein>
<evidence type="ECO:0000313" key="2">
    <source>
        <dbReference type="EMBL" id="EPT05828.1"/>
    </source>
</evidence>
<dbReference type="InParanoid" id="S8ENX4"/>
<dbReference type="Proteomes" id="UP000015241">
    <property type="component" value="Unassembled WGS sequence"/>
</dbReference>
<accession>S8ENX4</accession>
<reference evidence="2 3" key="1">
    <citation type="journal article" date="2012" name="Science">
        <title>The Paleozoic origin of enzymatic lignin decomposition reconstructed from 31 fungal genomes.</title>
        <authorList>
            <person name="Floudas D."/>
            <person name="Binder M."/>
            <person name="Riley R."/>
            <person name="Barry K."/>
            <person name="Blanchette R.A."/>
            <person name="Henrissat B."/>
            <person name="Martinez A.T."/>
            <person name="Otillar R."/>
            <person name="Spatafora J.W."/>
            <person name="Yadav J.S."/>
            <person name="Aerts A."/>
            <person name="Benoit I."/>
            <person name="Boyd A."/>
            <person name="Carlson A."/>
            <person name="Copeland A."/>
            <person name="Coutinho P.M."/>
            <person name="de Vries R.P."/>
            <person name="Ferreira P."/>
            <person name="Findley K."/>
            <person name="Foster B."/>
            <person name="Gaskell J."/>
            <person name="Glotzer D."/>
            <person name="Gorecki P."/>
            <person name="Heitman J."/>
            <person name="Hesse C."/>
            <person name="Hori C."/>
            <person name="Igarashi K."/>
            <person name="Jurgens J.A."/>
            <person name="Kallen N."/>
            <person name="Kersten P."/>
            <person name="Kohler A."/>
            <person name="Kuees U."/>
            <person name="Kumar T.K.A."/>
            <person name="Kuo A."/>
            <person name="LaButti K."/>
            <person name="Larrondo L.F."/>
            <person name="Lindquist E."/>
            <person name="Ling A."/>
            <person name="Lombard V."/>
            <person name="Lucas S."/>
            <person name="Lundell T."/>
            <person name="Martin R."/>
            <person name="McLaughlin D.J."/>
            <person name="Morgenstern I."/>
            <person name="Morin E."/>
            <person name="Murat C."/>
            <person name="Nagy L.G."/>
            <person name="Nolan M."/>
            <person name="Ohm R.A."/>
            <person name="Patyshakuliyeva A."/>
            <person name="Rokas A."/>
            <person name="Ruiz-Duenas F.J."/>
            <person name="Sabat G."/>
            <person name="Salamov A."/>
            <person name="Samejima M."/>
            <person name="Schmutz J."/>
            <person name="Slot J.C."/>
            <person name="St John F."/>
            <person name="Stenlid J."/>
            <person name="Sun H."/>
            <person name="Sun S."/>
            <person name="Syed K."/>
            <person name="Tsang A."/>
            <person name="Wiebenga A."/>
            <person name="Young D."/>
            <person name="Pisabarro A."/>
            <person name="Eastwood D.C."/>
            <person name="Martin F."/>
            <person name="Cullen D."/>
            <person name="Grigoriev I.V."/>
            <person name="Hibbett D.S."/>
        </authorList>
    </citation>
    <scope>NUCLEOTIDE SEQUENCE</scope>
    <source>
        <strain evidence="3">FP-58527</strain>
    </source>
</reference>
<gene>
    <name evidence="2" type="ORF">FOMPIDRAFT_1111117</name>
</gene>